<keyword evidence="2" id="KW-0732">Signal</keyword>
<dbReference type="GO" id="GO:1904680">
    <property type="term" value="F:peptide transmembrane transporter activity"/>
    <property type="evidence" value="ECO:0007669"/>
    <property type="project" value="TreeGrafter"/>
</dbReference>
<proteinExistence type="predicted"/>
<keyword evidence="5" id="KW-1185">Reference proteome</keyword>
<dbReference type="Gene3D" id="3.90.76.10">
    <property type="entry name" value="Dipeptide-binding Protein, Domain 1"/>
    <property type="match status" value="1"/>
</dbReference>
<feature type="chain" id="PRO_5018018716" evidence="2">
    <location>
        <begin position="21"/>
        <end position="507"/>
    </location>
</feature>
<dbReference type="InterPro" id="IPR000914">
    <property type="entry name" value="SBP_5_dom"/>
</dbReference>
<evidence type="ECO:0000313" key="5">
    <source>
        <dbReference type="Proteomes" id="UP000271587"/>
    </source>
</evidence>
<feature type="compositionally biased region" description="Polar residues" evidence="1">
    <location>
        <begin position="32"/>
        <end position="41"/>
    </location>
</feature>
<dbReference type="CDD" id="cd08501">
    <property type="entry name" value="PBP2_Lpqw"/>
    <property type="match status" value="1"/>
</dbReference>
<sequence precursor="true">MSTKHRFAIIALATVLVSCAAKPGPAPVENVRPSNVASTTQQREKQESRLSVGIDPLTAGLNPHLLFDANEFVNTLAQLVLPSAFEAGKLNGDLLEAARPVSPPKGVALSIRYDINPEAQWSDGTPITVADFEYLRNGIAETPGALDAARYRAISNVRSANGGRTVYVDFEQPIGDWQSMFQNLLPSHVLGPASDFATALNDDIPASGWRLSLSSVDRGRGVITLHRNDRYWGTKPAQVETVQFVEVRSLSQATELLRSGQLSFVDMTPTEVAKDTFGLIPHAQVRTNVLDRRLQLSATPSLDVTARKSLASMIDPEMIARLATGRSSELDVPASRILEADPTGLLALGRPIRLGVDPSDSTALAATRAIADILDNAGVDARVITSDSTDLLQRTVSDGDIDAIVAWTPAKPRDMYHCDGDVVAANISTYCDPSVNDTIEALIAGQVPSEALETQTQALESEQFLNTVLLRDVRLQALGKGIVGPNPDLQRWPVGLSSLADWSLQNN</sequence>
<dbReference type="SUPFAM" id="SSF53850">
    <property type="entry name" value="Periplasmic binding protein-like II"/>
    <property type="match status" value="1"/>
</dbReference>
<dbReference type="AlphaFoldDB" id="A0A3G6IZR7"/>
<organism evidence="4 5">
    <name type="scientific">Corynebacterium gerontici</name>
    <dbReference type="NCBI Taxonomy" id="2079234"/>
    <lineage>
        <taxon>Bacteria</taxon>
        <taxon>Bacillati</taxon>
        <taxon>Actinomycetota</taxon>
        <taxon>Actinomycetes</taxon>
        <taxon>Mycobacteriales</taxon>
        <taxon>Corynebacteriaceae</taxon>
        <taxon>Corynebacterium</taxon>
    </lineage>
</organism>
<dbReference type="Pfam" id="PF00496">
    <property type="entry name" value="SBP_bac_5"/>
    <property type="match status" value="1"/>
</dbReference>
<dbReference type="InterPro" id="IPR039424">
    <property type="entry name" value="SBP_5"/>
</dbReference>
<dbReference type="PANTHER" id="PTHR30290:SF65">
    <property type="entry name" value="MONOACYL PHOSPHATIDYLINOSITOL TETRAMANNOSIDE-BINDING PROTEIN LPQW-RELATED"/>
    <property type="match status" value="1"/>
</dbReference>
<dbReference type="PANTHER" id="PTHR30290">
    <property type="entry name" value="PERIPLASMIC BINDING COMPONENT OF ABC TRANSPORTER"/>
    <property type="match status" value="1"/>
</dbReference>
<dbReference type="EMBL" id="CP033897">
    <property type="protein sequence ID" value="AZA11146.1"/>
    <property type="molecule type" value="Genomic_DNA"/>
</dbReference>
<feature type="signal peptide" evidence="2">
    <location>
        <begin position="1"/>
        <end position="20"/>
    </location>
</feature>
<dbReference type="Gene3D" id="3.10.105.10">
    <property type="entry name" value="Dipeptide-binding Protein, Domain 3"/>
    <property type="match status" value="1"/>
</dbReference>
<feature type="domain" description="Solute-binding protein family 5" evidence="3">
    <location>
        <begin position="109"/>
        <end position="325"/>
    </location>
</feature>
<name>A0A3G6IZR7_9CORY</name>
<accession>A0A3G6IZR7</accession>
<evidence type="ECO:0000256" key="1">
    <source>
        <dbReference type="SAM" id="MobiDB-lite"/>
    </source>
</evidence>
<dbReference type="Proteomes" id="UP000271587">
    <property type="component" value="Chromosome"/>
</dbReference>
<gene>
    <name evidence="4" type="ORF">CGERO_04145</name>
</gene>
<dbReference type="RefSeq" id="WP_123933601.1">
    <property type="nucleotide sequence ID" value="NZ_CP033897.1"/>
</dbReference>
<dbReference type="KEGG" id="cgk:CGERO_04145"/>
<dbReference type="PROSITE" id="PS51257">
    <property type="entry name" value="PROKAR_LIPOPROTEIN"/>
    <property type="match status" value="1"/>
</dbReference>
<dbReference type="GO" id="GO:0015833">
    <property type="term" value="P:peptide transport"/>
    <property type="evidence" value="ECO:0007669"/>
    <property type="project" value="TreeGrafter"/>
</dbReference>
<dbReference type="OrthoDB" id="9803988at2"/>
<evidence type="ECO:0000313" key="4">
    <source>
        <dbReference type="EMBL" id="AZA11146.1"/>
    </source>
</evidence>
<dbReference type="Gene3D" id="3.40.190.10">
    <property type="entry name" value="Periplasmic binding protein-like II"/>
    <property type="match status" value="1"/>
</dbReference>
<evidence type="ECO:0000256" key="2">
    <source>
        <dbReference type="SAM" id="SignalP"/>
    </source>
</evidence>
<reference evidence="4 5" key="1">
    <citation type="submission" date="2018-11" db="EMBL/GenBank/DDBJ databases">
        <authorList>
            <person name="Kleinhagauer T."/>
            <person name="Glaeser S.P."/>
            <person name="Spergser J."/>
            <person name="Ruckert C."/>
            <person name="Kaempfer P."/>
            <person name="Busse H.-J."/>
        </authorList>
    </citation>
    <scope>NUCLEOTIDE SEQUENCE [LARGE SCALE GENOMIC DNA]</scope>
    <source>
        <strain evidence="4 5">W8</strain>
    </source>
</reference>
<protein>
    <submittedName>
        <fullName evidence="4">Putative monoacyl phosphatidylinositol tetramannoside-binding protein LpqW</fullName>
    </submittedName>
</protein>
<feature type="region of interest" description="Disordered" evidence="1">
    <location>
        <begin position="27"/>
        <end position="50"/>
    </location>
</feature>
<evidence type="ECO:0000259" key="3">
    <source>
        <dbReference type="Pfam" id="PF00496"/>
    </source>
</evidence>